<protein>
    <recommendedName>
        <fullName evidence="8">Methyltransferase</fullName>
        <ecNumber evidence="8">2.1.1.-</ecNumber>
    </recommendedName>
</protein>
<dbReference type="InterPro" id="IPR029063">
    <property type="entry name" value="SAM-dependent_MTases_sf"/>
</dbReference>
<keyword evidence="2" id="KW-0489">Methyltransferase</keyword>
<dbReference type="Pfam" id="PF01555">
    <property type="entry name" value="N6_N4_Mtase"/>
    <property type="match status" value="1"/>
</dbReference>
<dbReference type="InterPro" id="IPR002941">
    <property type="entry name" value="DNA_methylase_N4/N6"/>
</dbReference>
<organism evidence="11 12">
    <name type="scientific">Streptomyces gossypii</name>
    <dbReference type="NCBI Taxonomy" id="2883101"/>
    <lineage>
        <taxon>Bacteria</taxon>
        <taxon>Bacillati</taxon>
        <taxon>Actinomycetota</taxon>
        <taxon>Actinomycetes</taxon>
        <taxon>Kitasatosporales</taxon>
        <taxon>Streptomycetaceae</taxon>
        <taxon>Streptomyces</taxon>
    </lineage>
</organism>
<dbReference type="EMBL" id="JAJAGO010000004">
    <property type="protein sequence ID" value="MCT2590537.1"/>
    <property type="molecule type" value="Genomic_DNA"/>
</dbReference>
<evidence type="ECO:0000256" key="2">
    <source>
        <dbReference type="ARBA" id="ARBA00022603"/>
    </source>
</evidence>
<comment type="caution">
    <text evidence="11">The sequence shown here is derived from an EMBL/GenBank/DDBJ whole genome shotgun (WGS) entry which is preliminary data.</text>
</comment>
<keyword evidence="4" id="KW-0949">S-adenosyl-L-methionine</keyword>
<dbReference type="Proteomes" id="UP001156389">
    <property type="component" value="Unassembled WGS sequence"/>
</dbReference>
<dbReference type="InterPro" id="IPR001091">
    <property type="entry name" value="RM_Methyltransferase"/>
</dbReference>
<evidence type="ECO:0000256" key="6">
    <source>
        <dbReference type="ARBA" id="ARBA00023125"/>
    </source>
</evidence>
<dbReference type="PRINTS" id="PR00508">
    <property type="entry name" value="S21N4MTFRASE"/>
</dbReference>
<evidence type="ECO:0000256" key="7">
    <source>
        <dbReference type="ARBA" id="ARBA00049120"/>
    </source>
</evidence>
<keyword evidence="3" id="KW-0808">Transferase</keyword>
<comment type="similarity">
    <text evidence="1">Belongs to the N(4)/N(6)-methyltransferase family. N(4) subfamily.</text>
</comment>
<dbReference type="SUPFAM" id="SSF53335">
    <property type="entry name" value="S-adenosyl-L-methionine-dependent methyltransferases"/>
    <property type="match status" value="1"/>
</dbReference>
<evidence type="ECO:0000313" key="12">
    <source>
        <dbReference type="Proteomes" id="UP001156389"/>
    </source>
</evidence>
<proteinExistence type="inferred from homology"/>
<evidence type="ECO:0000256" key="8">
    <source>
        <dbReference type="RuleBase" id="RU362026"/>
    </source>
</evidence>
<reference evidence="11 12" key="1">
    <citation type="submission" date="2021-10" db="EMBL/GenBank/DDBJ databases">
        <title>Streptomyces gossypii sp. nov., isolated from soil collected from cotton field.</title>
        <authorList>
            <person name="Ge X."/>
            <person name="Chen X."/>
            <person name="Liu W."/>
        </authorList>
    </citation>
    <scope>NUCLEOTIDE SEQUENCE [LARGE SCALE GENOMIC DNA]</scope>
    <source>
        <strain evidence="11 12">N2-109</strain>
    </source>
</reference>
<accession>A0ABT2JRM1</accession>
<feature type="compositionally biased region" description="Basic and acidic residues" evidence="9">
    <location>
        <begin position="332"/>
        <end position="346"/>
    </location>
</feature>
<evidence type="ECO:0000256" key="5">
    <source>
        <dbReference type="ARBA" id="ARBA00022747"/>
    </source>
</evidence>
<sequence length="346" mass="39056">MNVSTKPFNLRQDMEASQDITPPLQGNLTEVHEGDAFDLMGKLPAESVDLIITSPPYWGLRTYGLDHNEEILREWEAEGGSKEVSPSYDWYRLHGGCLGLEPLPEWYVSNLVEIFQRSAPALKPGGSMWINIGDTYFARWSSIRFDGRQGLGDNPRMRRKTPMGGFRQEKQLLLIPARFAIAMQAERWILRNDVIWEKRNVPPRPEKDRLRIAHEHFFHFVKRPKEGRAKYYYDMSAVEEGARDVVRVNAAPGSDGHSATFPVKLIEPRILSSCPPGGLVLDPFCGTGRSLAVAVKNGRRGMGFEITSNFSAAARANVTNRQFATAAEDEVDLPKQDQRDSQSHLF</sequence>
<gene>
    <name evidence="11" type="ORF">LHJ74_11555</name>
</gene>
<evidence type="ECO:0000313" key="11">
    <source>
        <dbReference type="EMBL" id="MCT2590537.1"/>
    </source>
</evidence>
<keyword evidence="6" id="KW-0238">DNA-binding</keyword>
<dbReference type="EC" id="2.1.1.-" evidence="8"/>
<feature type="region of interest" description="Disordered" evidence="9">
    <location>
        <begin position="327"/>
        <end position="346"/>
    </location>
</feature>
<keyword evidence="5" id="KW-0680">Restriction system</keyword>
<dbReference type="InterPro" id="IPR017985">
    <property type="entry name" value="MeTrfase_CN4_CS"/>
</dbReference>
<evidence type="ECO:0000256" key="4">
    <source>
        <dbReference type="ARBA" id="ARBA00022691"/>
    </source>
</evidence>
<dbReference type="RefSeq" id="WP_260217823.1">
    <property type="nucleotide sequence ID" value="NZ_JAJAGO010000004.1"/>
</dbReference>
<evidence type="ECO:0000259" key="10">
    <source>
        <dbReference type="Pfam" id="PF01555"/>
    </source>
</evidence>
<comment type="catalytic activity">
    <reaction evidence="7">
        <text>a 2'-deoxycytidine in DNA + S-adenosyl-L-methionine = an N(4)-methyl-2'-deoxycytidine in DNA + S-adenosyl-L-homocysteine + H(+)</text>
        <dbReference type="Rhea" id="RHEA:16857"/>
        <dbReference type="Rhea" id="RHEA-COMP:11369"/>
        <dbReference type="Rhea" id="RHEA-COMP:13674"/>
        <dbReference type="ChEBI" id="CHEBI:15378"/>
        <dbReference type="ChEBI" id="CHEBI:57856"/>
        <dbReference type="ChEBI" id="CHEBI:59789"/>
        <dbReference type="ChEBI" id="CHEBI:85452"/>
        <dbReference type="ChEBI" id="CHEBI:137933"/>
        <dbReference type="EC" id="2.1.1.113"/>
    </reaction>
</comment>
<keyword evidence="12" id="KW-1185">Reference proteome</keyword>
<dbReference type="PROSITE" id="PS00093">
    <property type="entry name" value="N4_MTASE"/>
    <property type="match status" value="1"/>
</dbReference>
<evidence type="ECO:0000256" key="9">
    <source>
        <dbReference type="SAM" id="MobiDB-lite"/>
    </source>
</evidence>
<dbReference type="Gene3D" id="3.40.50.150">
    <property type="entry name" value="Vaccinia Virus protein VP39"/>
    <property type="match status" value="1"/>
</dbReference>
<feature type="domain" description="DNA methylase N-4/N-6" evidence="10">
    <location>
        <begin position="48"/>
        <end position="313"/>
    </location>
</feature>
<evidence type="ECO:0000256" key="1">
    <source>
        <dbReference type="ARBA" id="ARBA00010203"/>
    </source>
</evidence>
<evidence type="ECO:0000256" key="3">
    <source>
        <dbReference type="ARBA" id="ARBA00022679"/>
    </source>
</evidence>
<name>A0ABT2JRM1_9ACTN</name>